<evidence type="ECO:0000256" key="5">
    <source>
        <dbReference type="ARBA" id="ARBA00041319"/>
    </source>
</evidence>
<gene>
    <name evidence="6" type="primary">yhbH</name>
    <name evidence="6" type="ORF">RINTU1_24370</name>
</gene>
<dbReference type="RefSeq" id="WP_176488320.1">
    <property type="nucleotide sequence ID" value="NZ_BLXO01000005.1"/>
</dbReference>
<dbReference type="FunFam" id="3.30.160.100:FF:000001">
    <property type="entry name" value="Ribosome hibernation promoting factor"/>
    <property type="match status" value="1"/>
</dbReference>
<dbReference type="AlphaFoldDB" id="A0A6L2ZR98"/>
<evidence type="ECO:0000256" key="4">
    <source>
        <dbReference type="ARBA" id="ARBA00041148"/>
    </source>
</evidence>
<dbReference type="NCBIfam" id="NF007780">
    <property type="entry name" value="PRK10470.1"/>
    <property type="match status" value="1"/>
</dbReference>
<reference evidence="6 7" key="1">
    <citation type="submission" date="2020-06" db="EMBL/GenBank/DDBJ databases">
        <title>The genome sequence of Candidatus Regiella insecticola strain Tut.</title>
        <authorList>
            <person name="Nikoh N."/>
            <person name="Tsuchida T."/>
            <person name="Koga R."/>
            <person name="Oshima K."/>
            <person name="Hattori M."/>
            <person name="Fukatsu T."/>
        </authorList>
    </citation>
    <scope>NUCLEOTIDE SEQUENCE [LARGE SCALE GENOMIC DNA]</scope>
    <source>
        <strain evidence="6 7">Tut</strain>
    </source>
</reference>
<comment type="subunit">
    <text evidence="3">Associates exclusively with 100S ribosomes, which are dimers of 70S ribosomes.</text>
</comment>
<dbReference type="PANTHER" id="PTHR33231">
    <property type="entry name" value="30S RIBOSOMAL PROTEIN"/>
    <property type="match status" value="1"/>
</dbReference>
<evidence type="ECO:0000256" key="3">
    <source>
        <dbReference type="ARBA" id="ARBA00038695"/>
    </source>
</evidence>
<dbReference type="GO" id="GO:0045900">
    <property type="term" value="P:negative regulation of translational elongation"/>
    <property type="evidence" value="ECO:0007669"/>
    <property type="project" value="TreeGrafter"/>
</dbReference>
<dbReference type="Gene3D" id="3.30.160.100">
    <property type="entry name" value="Ribosome hibernation promotion factor-like"/>
    <property type="match status" value="1"/>
</dbReference>
<dbReference type="SUPFAM" id="SSF69754">
    <property type="entry name" value="Ribosome binding protein Y (YfiA homologue)"/>
    <property type="match status" value="1"/>
</dbReference>
<dbReference type="GO" id="GO:0043024">
    <property type="term" value="F:ribosomal small subunit binding"/>
    <property type="evidence" value="ECO:0007669"/>
    <property type="project" value="TreeGrafter"/>
</dbReference>
<evidence type="ECO:0000313" key="6">
    <source>
        <dbReference type="EMBL" id="GFN46708.1"/>
    </source>
</evidence>
<dbReference type="GO" id="GO:0022627">
    <property type="term" value="C:cytosolic small ribosomal subunit"/>
    <property type="evidence" value="ECO:0007669"/>
    <property type="project" value="TreeGrafter"/>
</dbReference>
<sequence length="101" mass="11862">MQLNVTGRHHLEITDPLRDFIEKKLSRLERYFDHINQVRVELRVEKTEHIAEATVDVNGGKLHATSEHPKQVHQDMYAAIDCLVDKLACQLKKHKEKLKKR</sequence>
<keyword evidence="1" id="KW-0810">Translation regulation</keyword>
<evidence type="ECO:0000256" key="2">
    <source>
        <dbReference type="ARBA" id="ARBA00038434"/>
    </source>
</evidence>
<proteinExistence type="inferred from homology"/>
<dbReference type="InterPro" id="IPR050574">
    <property type="entry name" value="HPF/YfiA_ribosome-assoc"/>
</dbReference>
<evidence type="ECO:0000256" key="1">
    <source>
        <dbReference type="ARBA" id="ARBA00022845"/>
    </source>
</evidence>
<dbReference type="CDD" id="cd00552">
    <property type="entry name" value="RaiA"/>
    <property type="match status" value="1"/>
</dbReference>
<dbReference type="NCBIfam" id="TIGR00741">
    <property type="entry name" value="yfiA"/>
    <property type="match status" value="1"/>
</dbReference>
<dbReference type="InterPro" id="IPR036567">
    <property type="entry name" value="RHF-like"/>
</dbReference>
<evidence type="ECO:0000313" key="7">
    <source>
        <dbReference type="Proteomes" id="UP000504714"/>
    </source>
</evidence>
<name>A0A6L2ZR98_9ENTR</name>
<dbReference type="InterPro" id="IPR003489">
    <property type="entry name" value="RHF/RaiA"/>
</dbReference>
<protein>
    <recommendedName>
        <fullName evidence="4">Ribosome hibernation promoting factor</fullName>
    </recommendedName>
    <alternativeName>
        <fullName evidence="5">Hibernation factor HPF</fullName>
    </alternativeName>
</protein>
<dbReference type="Proteomes" id="UP000504714">
    <property type="component" value="Unassembled WGS sequence"/>
</dbReference>
<accession>A0A6L2ZR98</accession>
<dbReference type="Pfam" id="PF02482">
    <property type="entry name" value="Ribosomal_S30AE"/>
    <property type="match status" value="1"/>
</dbReference>
<comment type="caution">
    <text evidence="6">The sequence shown here is derived from an EMBL/GenBank/DDBJ whole genome shotgun (WGS) entry which is preliminary data.</text>
</comment>
<dbReference type="EMBL" id="BLXO01000005">
    <property type="protein sequence ID" value="GFN46708.1"/>
    <property type="molecule type" value="Genomic_DNA"/>
</dbReference>
<dbReference type="PANTHER" id="PTHR33231:SF1">
    <property type="entry name" value="30S RIBOSOMAL PROTEIN"/>
    <property type="match status" value="1"/>
</dbReference>
<comment type="similarity">
    <text evidence="2">Belongs to the HPF/YfiA ribosome-associated protein family. Short HPF subfamily.</text>
</comment>
<organism evidence="6 7">
    <name type="scientific">Candidatus Regiella insecticola</name>
    <dbReference type="NCBI Taxonomy" id="138073"/>
    <lineage>
        <taxon>Bacteria</taxon>
        <taxon>Pseudomonadati</taxon>
        <taxon>Pseudomonadota</taxon>
        <taxon>Gammaproteobacteria</taxon>
        <taxon>Enterobacterales</taxon>
        <taxon>Enterobacteriaceae</taxon>
        <taxon>aphid secondary symbionts</taxon>
        <taxon>Candidatus Regiella</taxon>
    </lineage>
</organism>